<evidence type="ECO:0000256" key="4">
    <source>
        <dbReference type="ARBA" id="ARBA00022825"/>
    </source>
</evidence>
<dbReference type="InterPro" id="IPR023828">
    <property type="entry name" value="Peptidase_S8_Ser-AS"/>
</dbReference>
<dbReference type="PANTHER" id="PTHR43806">
    <property type="entry name" value="PEPTIDASE S8"/>
    <property type="match status" value="1"/>
</dbReference>
<feature type="active site" description="Charge relay system" evidence="5">
    <location>
        <position position="419"/>
    </location>
</feature>
<keyword evidence="10" id="KW-1185">Reference proteome</keyword>
<keyword evidence="7" id="KW-0472">Membrane</keyword>
<dbReference type="Gene3D" id="2.60.120.260">
    <property type="entry name" value="Galactose-binding domain-like"/>
    <property type="match status" value="1"/>
</dbReference>
<gene>
    <name evidence="9" type="ORF">J8C06_08055</name>
</gene>
<dbReference type="InterPro" id="IPR034058">
    <property type="entry name" value="TagA/B/C/D_pept_dom"/>
</dbReference>
<evidence type="ECO:0000256" key="7">
    <source>
        <dbReference type="SAM" id="Phobius"/>
    </source>
</evidence>
<evidence type="ECO:0000313" key="9">
    <source>
        <dbReference type="EMBL" id="QUW02310.1"/>
    </source>
</evidence>
<dbReference type="Gene3D" id="2.60.120.380">
    <property type="match status" value="1"/>
</dbReference>
<keyword evidence="7" id="KW-1133">Transmembrane helix</keyword>
<keyword evidence="2 5" id="KW-0645">Protease</keyword>
<evidence type="ECO:0000259" key="8">
    <source>
        <dbReference type="PROSITE" id="PS51829"/>
    </source>
</evidence>
<dbReference type="InterPro" id="IPR036852">
    <property type="entry name" value="Peptidase_S8/S53_dom_sf"/>
</dbReference>
<dbReference type="SUPFAM" id="SSF49785">
    <property type="entry name" value="Galactose-binding domain-like"/>
    <property type="match status" value="1"/>
</dbReference>
<evidence type="ECO:0000256" key="5">
    <source>
        <dbReference type="PROSITE-ProRule" id="PRU01240"/>
    </source>
</evidence>
<evidence type="ECO:0000256" key="3">
    <source>
        <dbReference type="ARBA" id="ARBA00022801"/>
    </source>
</evidence>
<dbReference type="InterPro" id="IPR002884">
    <property type="entry name" value="P_dom"/>
</dbReference>
<dbReference type="InterPro" id="IPR050131">
    <property type="entry name" value="Peptidase_S8_subtilisin-like"/>
</dbReference>
<dbReference type="InterPro" id="IPR008979">
    <property type="entry name" value="Galactose-bd-like_sf"/>
</dbReference>
<dbReference type="Pfam" id="PF00082">
    <property type="entry name" value="Peptidase_S8"/>
    <property type="match status" value="1"/>
</dbReference>
<feature type="region of interest" description="Disordered" evidence="6">
    <location>
        <begin position="1586"/>
        <end position="1609"/>
    </location>
</feature>
<keyword evidence="7" id="KW-0812">Transmembrane</keyword>
<feature type="active site" description="Charge relay system" evidence="5">
    <location>
        <position position="356"/>
    </location>
</feature>
<dbReference type="EMBL" id="CP072648">
    <property type="protein sequence ID" value="QUW02310.1"/>
    <property type="molecule type" value="Genomic_DNA"/>
</dbReference>
<dbReference type="CDD" id="cd04842">
    <property type="entry name" value="Peptidases_S8_Kp43_protease"/>
    <property type="match status" value="1"/>
</dbReference>
<evidence type="ECO:0000256" key="2">
    <source>
        <dbReference type="ARBA" id="ARBA00022670"/>
    </source>
</evidence>
<feature type="compositionally biased region" description="Polar residues" evidence="6">
    <location>
        <begin position="1595"/>
        <end position="1609"/>
    </location>
</feature>
<comment type="similarity">
    <text evidence="1 5">Belongs to the peptidase S8 family.</text>
</comment>
<reference evidence="9 10" key="1">
    <citation type="submission" date="2021-03" db="EMBL/GenBank/DDBJ databases">
        <title>Genomic and phenotypic characterization of Chloracidobacterium isolates provides evidence for multiple species.</title>
        <authorList>
            <person name="Saini M.K."/>
            <person name="Costas A.M.G."/>
            <person name="Tank M."/>
            <person name="Bryant D.A."/>
        </authorList>
    </citation>
    <scope>NUCLEOTIDE SEQUENCE [LARGE SCALE GENOMIC DNA]</scope>
    <source>
        <strain evidence="9 10">BV2-C</strain>
    </source>
</reference>
<evidence type="ECO:0000313" key="10">
    <source>
        <dbReference type="Proteomes" id="UP000676506"/>
    </source>
</evidence>
<dbReference type="Proteomes" id="UP000676506">
    <property type="component" value="Chromosome 1"/>
</dbReference>
<proteinExistence type="inferred from homology"/>
<dbReference type="InterPro" id="IPR000209">
    <property type="entry name" value="Peptidase_S8/S53_dom"/>
</dbReference>
<feature type="active site" description="Charge relay system" evidence="5">
    <location>
        <position position="672"/>
    </location>
</feature>
<dbReference type="Gene3D" id="3.40.50.200">
    <property type="entry name" value="Peptidase S8/S53 domain"/>
    <property type="match status" value="1"/>
</dbReference>
<evidence type="ECO:0000256" key="6">
    <source>
        <dbReference type="SAM" id="MobiDB-lite"/>
    </source>
</evidence>
<organism evidence="9 10">
    <name type="scientific">Chloracidobacterium validum</name>
    <dbReference type="NCBI Taxonomy" id="2821543"/>
    <lineage>
        <taxon>Bacteria</taxon>
        <taxon>Pseudomonadati</taxon>
        <taxon>Acidobacteriota</taxon>
        <taxon>Terriglobia</taxon>
        <taxon>Terriglobales</taxon>
        <taxon>Acidobacteriaceae</taxon>
        <taxon>Chloracidobacterium</taxon>
    </lineage>
</organism>
<protein>
    <submittedName>
        <fullName evidence="9">S8 family serine peptidase</fullName>
    </submittedName>
</protein>
<evidence type="ECO:0000256" key="1">
    <source>
        <dbReference type="ARBA" id="ARBA00011073"/>
    </source>
</evidence>
<sequence length="1700" mass="175605">MNDSTSSLPVERPPRRSTWRRLLPLAVAATVFVACVALTFRAPMTRAAGRAAWTAGKLKVNDLNQLSVAGNRVKLMVDAGAPATESLRGAKVISEYEGFRVLEVSEQEAARLANEPGVTQRNDFNSIYLNAVEINTTSAAAQALRSEQALVEGVGMRLVQFAGPVQPSWMRMLEATGVQVVTYVPSNAYLVYGNAKTLGALSALAQRTEAVQWDGPYYGLFKIHPTARPGSRGYIDTGGEYQLQLFNDQQGNRGTFDLLRSLGARQIGETEAWGGYVNLTVRMSPDSLMDVANRPDVVSIHPNVPVKKLDERQNMIVAGNLTGNVPNPGNYLTLLSSWGFTQAQFNSSGFIVDVTDDGADRNPTGTDPGTVPVNGSAGPVPARHFSLRESGNFTGTSRFIYKGLWGTLGSDQGLGFDGHGQLNMSIVGGFVPDGFDAGGTRIHRDPDGFRYGLGVAPFVRMANSVIFDPNFTNPNFNDMLASNYADGARITSNSWGAAVAGAYNINSQTYDARTRDARPLDAGNQQLAMVFAAGNSGPGAQTVGAPGTAKNVITVGAAENVHSHASANGGNNAAGNDGCNIGDTGADSANDMISFSSRGPCSDGRRKPDIVAPGTHVTGMAYVTATSDPTSPPNNPGTADPGFRATGVCALPAPDNHFPTGQRWYTTSSGTSHSCPAVAGGAALVYQQFINNPAYIGAHRTPAGSAPPSPAALKAYLMNTTRYMTGTGANDTLWSNSQGMGEMNLGTAFNGVQRIIRDQVPADRFTATGQERVFVGTVVSASQPFRVTLAWTEPPGPTMGNAYINDLDLEVTVGGNTYRGNVFSGANSVTGGAADFRNNVESVFLPAGVTGPFVIRVRATNIAGQADPEVTGNNQDFALVVHNGQPATIPVISVVSATLTAESCAPGNGVPDEGETVTYNVTLRNDGTAPTSGDLIATLTPGGGVGAIGGTNPQNYGTLGIGASATRAFTFTVSGLCGTMLMPTLNLSDGSGSLGAVTFSRQIGTPNNVLTQNFDTVTPPALPAGWVATNASGPSPLWETSATTPDTAPNCAFVDDPAVVSDKRLDTPPISLTTSQAQLTFRNNYNLENTFDGGVLEISINGGPFQDIVAAGGSFVTGGYNGTISTCCSNPIGGRPAWTGNSGGYITTTVNLPGSGSRTVVLRFRMGSDTIISAPGWRIDTLVVQDGFTCCGAPPNVVFTGQTTAELPGASNSDGDGFFEPCETLRSTLTVTNTGGATATTAIATITSPTPGVTIVSGSTPDLGPITPGGTATGNVTFKLEPTFVPGTTVTVNVSVAFGPGGPSPSTASYTVATSCPLAPGGTFTFSNTSAITIPASGTATPYPSTISVSGLTGQITKVTATITNFNHTWPSDVGVLLRGPGGQICVLFNNVIGGSGGVTNRTYTFDQTAATALPTTGFPPSGTYRPNNNSATRAFTSLPAPPYNSNLNIFNGLSGGSANGTWELFVQDFVGGDAGNINGGWSITIETGMPDCSTSACGASVLQNCRVSLNITGQSLSGNTCGLPDYAGDLVLTAVLTNISSQTISDVSIQVAGLGYPDSTPTGVIVPSPPHRLLTADGATCSSGGQAGASQSTVNGQAPIGSNTPIGTLNPGDTRTITFRIALPQVRRLRFYVNVFGVGGTACPVASNETRLTGPVMATMTQLEGPALGFELLRDKGGVTVKPVESRLTKGEQPTAGRR</sequence>
<dbReference type="PANTHER" id="PTHR43806:SF11">
    <property type="entry name" value="CEREVISIN-RELATED"/>
    <property type="match status" value="1"/>
</dbReference>
<dbReference type="RefSeq" id="WP_211428200.1">
    <property type="nucleotide sequence ID" value="NZ_CP072648.1"/>
</dbReference>
<dbReference type="PROSITE" id="PS00138">
    <property type="entry name" value="SUBTILASE_SER"/>
    <property type="match status" value="1"/>
</dbReference>
<dbReference type="PROSITE" id="PS51829">
    <property type="entry name" value="P_HOMO_B"/>
    <property type="match status" value="1"/>
</dbReference>
<keyword evidence="4 5" id="KW-0720">Serine protease</keyword>
<keyword evidence="3 5" id="KW-0378">Hydrolase</keyword>
<accession>A0ABX8BB63</accession>
<name>A0ABX8BB63_9BACT</name>
<feature type="transmembrane region" description="Helical" evidence="7">
    <location>
        <begin position="22"/>
        <end position="40"/>
    </location>
</feature>
<dbReference type="SUPFAM" id="SSF52743">
    <property type="entry name" value="Subtilisin-like"/>
    <property type="match status" value="1"/>
</dbReference>
<dbReference type="PROSITE" id="PS51892">
    <property type="entry name" value="SUBTILASE"/>
    <property type="match status" value="1"/>
</dbReference>
<feature type="domain" description="P/Homo B" evidence="8">
    <location>
        <begin position="1318"/>
        <end position="1492"/>
    </location>
</feature>